<keyword evidence="1" id="KW-0732">Signal</keyword>
<evidence type="ECO:0000256" key="1">
    <source>
        <dbReference type="SAM" id="SignalP"/>
    </source>
</evidence>
<protein>
    <recommendedName>
        <fullName evidence="4">Cytochrome c domain-containing protein</fullName>
    </recommendedName>
</protein>
<proteinExistence type="predicted"/>
<accession>A0AA95SM67</accession>
<dbReference type="KEGG" id="pais:PFX98_19455"/>
<dbReference type="GO" id="GO:0020037">
    <property type="term" value="F:heme binding"/>
    <property type="evidence" value="ECO:0007669"/>
    <property type="project" value="InterPro"/>
</dbReference>
<evidence type="ECO:0008006" key="4">
    <source>
        <dbReference type="Google" id="ProtNLM"/>
    </source>
</evidence>
<evidence type="ECO:0000313" key="2">
    <source>
        <dbReference type="EMBL" id="WIT11062.1"/>
    </source>
</evidence>
<feature type="chain" id="PRO_5041653504" description="Cytochrome c domain-containing protein" evidence="1">
    <location>
        <begin position="24"/>
        <end position="114"/>
    </location>
</feature>
<keyword evidence="3" id="KW-1185">Reference proteome</keyword>
<organism evidence="2 3">
    <name type="scientific">Paucibacter sediminis</name>
    <dbReference type="NCBI Taxonomy" id="3019553"/>
    <lineage>
        <taxon>Bacteria</taxon>
        <taxon>Pseudomonadati</taxon>
        <taxon>Pseudomonadota</taxon>
        <taxon>Betaproteobacteria</taxon>
        <taxon>Burkholderiales</taxon>
        <taxon>Sphaerotilaceae</taxon>
        <taxon>Roseateles</taxon>
    </lineage>
</organism>
<dbReference type="SUPFAM" id="SSF46626">
    <property type="entry name" value="Cytochrome c"/>
    <property type="match status" value="1"/>
</dbReference>
<evidence type="ECO:0000313" key="3">
    <source>
        <dbReference type="Proteomes" id="UP001177769"/>
    </source>
</evidence>
<reference evidence="2" key="1">
    <citation type="submission" date="2023-01" db="EMBL/GenBank/DDBJ databases">
        <title>Whole genome sequence of Paucibacter sp. S2-9 isolated from pond sediment.</title>
        <authorList>
            <person name="Jung J.Y."/>
        </authorList>
    </citation>
    <scope>NUCLEOTIDE SEQUENCE</scope>
    <source>
        <strain evidence="2">S2-9</strain>
    </source>
</reference>
<dbReference type="GO" id="GO:0009055">
    <property type="term" value="F:electron transfer activity"/>
    <property type="evidence" value="ECO:0007669"/>
    <property type="project" value="InterPro"/>
</dbReference>
<feature type="signal peptide" evidence="1">
    <location>
        <begin position="1"/>
        <end position="23"/>
    </location>
</feature>
<dbReference type="AlphaFoldDB" id="A0AA95SM67"/>
<name>A0AA95SM67_9BURK</name>
<dbReference type="EMBL" id="CP116346">
    <property type="protein sequence ID" value="WIT11062.1"/>
    <property type="molecule type" value="Genomic_DNA"/>
</dbReference>
<sequence>MKIAKFAMLAAALCAAGPLAWHASAQSSDDASIFKDADLALGQKLIQEHRCAECHARKFGGDGSAVYRPLERVKTAGSLRGMVEQCNTELNLGMFPEEVSAVAAVLNKQHYRFK</sequence>
<dbReference type="Gene3D" id="1.10.760.10">
    <property type="entry name" value="Cytochrome c-like domain"/>
    <property type="match status" value="1"/>
</dbReference>
<gene>
    <name evidence="2" type="ORF">PFX98_19455</name>
</gene>
<dbReference type="InterPro" id="IPR036909">
    <property type="entry name" value="Cyt_c-like_dom_sf"/>
</dbReference>
<dbReference type="RefSeq" id="WP_285232140.1">
    <property type="nucleotide sequence ID" value="NZ_CP116346.1"/>
</dbReference>
<dbReference type="Proteomes" id="UP001177769">
    <property type="component" value="Chromosome"/>
</dbReference>